<protein>
    <submittedName>
        <fullName evidence="1">(2Fe-2S) ferredoxin domain-containing protein</fullName>
    </submittedName>
</protein>
<comment type="caution">
    <text evidence="1">The sequence shown here is derived from an EMBL/GenBank/DDBJ whole genome shotgun (WGS) entry which is preliminary data.</text>
</comment>
<keyword evidence="2" id="KW-1185">Reference proteome</keyword>
<evidence type="ECO:0000313" key="2">
    <source>
        <dbReference type="Proteomes" id="UP000539372"/>
    </source>
</evidence>
<dbReference type="PROSITE" id="PS01099">
    <property type="entry name" value="COMPLEX1_24K"/>
    <property type="match status" value="1"/>
</dbReference>
<dbReference type="AlphaFoldDB" id="A0A7Y0DZU4"/>
<dbReference type="Gene3D" id="3.40.30.10">
    <property type="entry name" value="Glutaredoxin"/>
    <property type="match status" value="1"/>
</dbReference>
<evidence type="ECO:0000313" key="1">
    <source>
        <dbReference type="EMBL" id="NMM44638.1"/>
    </source>
</evidence>
<accession>A0A7Y0DZU4</accession>
<dbReference type="EMBL" id="JABBNT010000002">
    <property type="protein sequence ID" value="NMM44638.1"/>
    <property type="molecule type" value="Genomic_DNA"/>
</dbReference>
<gene>
    <name evidence="1" type="ORF">HH303_09105</name>
</gene>
<name>A0A7Y0DZU4_9PROT</name>
<dbReference type="InterPro" id="IPR036249">
    <property type="entry name" value="Thioredoxin-like_sf"/>
</dbReference>
<sequence length="121" mass="12971">MPEIKAKNPDQAAEQRRFTRLRMCVNFRAGDLLPSCGARGAKELQPVLTEKLAARGDFLSLEPVHCMGKCHAGPTLKLLPGGPFLLGAQAADVDRLLDLLEAESYDEAAAAFPDPARVGGE</sequence>
<proteinExistence type="predicted"/>
<dbReference type="RefSeq" id="WP_169624967.1">
    <property type="nucleotide sequence ID" value="NZ_JABBNT010000002.1"/>
</dbReference>
<organism evidence="1 2">
    <name type="scientific">Pacificispira spongiicola</name>
    <dbReference type="NCBI Taxonomy" id="2729598"/>
    <lineage>
        <taxon>Bacteria</taxon>
        <taxon>Pseudomonadati</taxon>
        <taxon>Pseudomonadota</taxon>
        <taxon>Alphaproteobacteria</taxon>
        <taxon>Rhodospirillales</taxon>
        <taxon>Rhodospirillaceae</taxon>
        <taxon>Pacificispira</taxon>
    </lineage>
</organism>
<dbReference type="Proteomes" id="UP000539372">
    <property type="component" value="Unassembled WGS sequence"/>
</dbReference>
<dbReference type="InterPro" id="IPR002023">
    <property type="entry name" value="NuoE-like"/>
</dbReference>
<dbReference type="SUPFAM" id="SSF52833">
    <property type="entry name" value="Thioredoxin-like"/>
    <property type="match status" value="1"/>
</dbReference>
<dbReference type="GO" id="GO:0016491">
    <property type="term" value="F:oxidoreductase activity"/>
    <property type="evidence" value="ECO:0007669"/>
    <property type="project" value="InterPro"/>
</dbReference>
<reference evidence="1 2" key="1">
    <citation type="submission" date="2020-04" db="EMBL/GenBank/DDBJ databases">
        <title>Rhodospirillaceae bacterium KN72 isolated from deep sea.</title>
        <authorList>
            <person name="Zhang D.-C."/>
        </authorList>
    </citation>
    <scope>NUCLEOTIDE SEQUENCE [LARGE SCALE GENOMIC DNA]</scope>
    <source>
        <strain evidence="1 2">KN72</strain>
    </source>
</reference>
<dbReference type="CDD" id="cd02980">
    <property type="entry name" value="TRX_Fd_family"/>
    <property type="match status" value="1"/>
</dbReference>